<proteinExistence type="predicted"/>
<reference evidence="5" key="1">
    <citation type="submission" date="2022-03" db="EMBL/GenBank/DDBJ databases">
        <title>Draft genome sequence of Aduncisulcus paluster, a free-living microaerophilic Fornicata.</title>
        <authorList>
            <person name="Yuyama I."/>
            <person name="Kume K."/>
            <person name="Tamura T."/>
            <person name="Inagaki Y."/>
            <person name="Hashimoto T."/>
        </authorList>
    </citation>
    <scope>NUCLEOTIDE SEQUENCE</scope>
    <source>
        <strain evidence="5">NY0171</strain>
    </source>
</reference>
<dbReference type="Gene3D" id="6.10.140.1070">
    <property type="match status" value="2"/>
</dbReference>
<dbReference type="Pfam" id="PF02824">
    <property type="entry name" value="TGS"/>
    <property type="match status" value="1"/>
</dbReference>
<protein>
    <submittedName>
        <fullName evidence="5">GTP-binding protein 1</fullName>
    </submittedName>
</protein>
<name>A0ABQ5KRK7_9EUKA</name>
<gene>
    <name evidence="5" type="ORF">ADUPG1_008331</name>
</gene>
<dbReference type="InterPro" id="IPR006074">
    <property type="entry name" value="GTP1-OBG_CS"/>
</dbReference>
<dbReference type="PROSITE" id="PS00905">
    <property type="entry name" value="GTP1_OBG"/>
    <property type="match status" value="1"/>
</dbReference>
<feature type="domain" description="TGS" evidence="4">
    <location>
        <begin position="288"/>
        <end position="364"/>
    </location>
</feature>
<dbReference type="CDD" id="cd01896">
    <property type="entry name" value="DRG"/>
    <property type="match status" value="1"/>
</dbReference>
<comment type="caution">
    <text evidence="5">The sequence shown here is derived from an EMBL/GenBank/DDBJ whole genome shotgun (WGS) entry which is preliminary data.</text>
</comment>
<accession>A0ABQ5KRK7</accession>
<dbReference type="NCBIfam" id="TIGR00231">
    <property type="entry name" value="small_GTP"/>
    <property type="match status" value="1"/>
</dbReference>
<keyword evidence="1" id="KW-0547">Nucleotide-binding</keyword>
<dbReference type="Pfam" id="PF16897">
    <property type="entry name" value="MMR_HSR1_Xtn"/>
    <property type="match status" value="1"/>
</dbReference>
<sequence>MGVSEKIAEIEFEMARTQKNKATEHHLGMLKAKLAKLQHQLLEQGSAKGPKGEGFDVARSGSATVALIGFPSVGKSSLLASITDAKSEAAAYEFTTLTTVPGIMRLNDSQIQVLDLPGIIENAADGKGRGRQVIAVSRTADLVLMMLDAQKATYQRERLTYEMWKMGIRLNEPPPDVTITKRKYGGFKFNSIVKQSVLTEDLARKIAHTYRLFHCEILVREDITVDQFIDALEGNRVYIPCLYVVNKADAISIAACEHFAALPDTVLTCVKWASNLDFLKQRIWEKLGLIRIYLKKKGEPIDPIDDLLILKNGSSVTEVCRKLHRDLADSIKSAKIWGTSVKHEAQRVGMGHIVEDGDVITLIK</sequence>
<dbReference type="InterPro" id="IPR031167">
    <property type="entry name" value="G_OBG"/>
</dbReference>
<evidence type="ECO:0000259" key="4">
    <source>
        <dbReference type="PROSITE" id="PS51880"/>
    </source>
</evidence>
<dbReference type="InterPro" id="IPR012676">
    <property type="entry name" value="TGS-like"/>
</dbReference>
<dbReference type="SUPFAM" id="SSF52540">
    <property type="entry name" value="P-loop containing nucleoside triphosphate hydrolases"/>
    <property type="match status" value="1"/>
</dbReference>
<evidence type="ECO:0000259" key="3">
    <source>
        <dbReference type="PROSITE" id="PS51710"/>
    </source>
</evidence>
<dbReference type="InterPro" id="IPR004095">
    <property type="entry name" value="TGS"/>
</dbReference>
<dbReference type="Gene3D" id="3.10.20.30">
    <property type="match status" value="1"/>
</dbReference>
<dbReference type="InterPro" id="IPR027417">
    <property type="entry name" value="P-loop_NTPase"/>
</dbReference>
<keyword evidence="2" id="KW-0342">GTP-binding</keyword>
<evidence type="ECO:0000313" key="5">
    <source>
        <dbReference type="EMBL" id="GKT35105.1"/>
    </source>
</evidence>
<dbReference type="EMBL" id="BQXS01010922">
    <property type="protein sequence ID" value="GKT35105.1"/>
    <property type="molecule type" value="Genomic_DNA"/>
</dbReference>
<dbReference type="Proteomes" id="UP001057375">
    <property type="component" value="Unassembled WGS sequence"/>
</dbReference>
<dbReference type="InterPro" id="IPR031662">
    <property type="entry name" value="GTP-binding_2"/>
</dbReference>
<evidence type="ECO:0000256" key="2">
    <source>
        <dbReference type="ARBA" id="ARBA00023134"/>
    </source>
</evidence>
<dbReference type="SUPFAM" id="SSF81271">
    <property type="entry name" value="TGS-like"/>
    <property type="match status" value="1"/>
</dbReference>
<dbReference type="Pfam" id="PF01926">
    <property type="entry name" value="MMR_HSR1"/>
    <property type="match status" value="1"/>
</dbReference>
<evidence type="ECO:0000313" key="6">
    <source>
        <dbReference type="Proteomes" id="UP001057375"/>
    </source>
</evidence>
<organism evidence="5 6">
    <name type="scientific">Aduncisulcus paluster</name>
    <dbReference type="NCBI Taxonomy" id="2918883"/>
    <lineage>
        <taxon>Eukaryota</taxon>
        <taxon>Metamonada</taxon>
        <taxon>Carpediemonas-like organisms</taxon>
        <taxon>Aduncisulcus</taxon>
    </lineage>
</organism>
<dbReference type="InterPro" id="IPR006073">
    <property type="entry name" value="GTP-bd"/>
</dbReference>
<dbReference type="PRINTS" id="PR00326">
    <property type="entry name" value="GTP1OBG"/>
</dbReference>
<dbReference type="PROSITE" id="PS51710">
    <property type="entry name" value="G_OBG"/>
    <property type="match status" value="1"/>
</dbReference>
<dbReference type="PANTHER" id="PTHR43127">
    <property type="entry name" value="DEVELOPMENTALLY-REGULATED GTP-BINDING PROTEIN 2"/>
    <property type="match status" value="1"/>
</dbReference>
<dbReference type="InterPro" id="IPR012675">
    <property type="entry name" value="Beta-grasp_dom_sf"/>
</dbReference>
<evidence type="ECO:0000256" key="1">
    <source>
        <dbReference type="ARBA" id="ARBA00022741"/>
    </source>
</evidence>
<dbReference type="PROSITE" id="PS51880">
    <property type="entry name" value="TGS"/>
    <property type="match status" value="1"/>
</dbReference>
<feature type="domain" description="OBG-type G" evidence="3">
    <location>
        <begin position="63"/>
        <end position="288"/>
    </location>
</feature>
<dbReference type="InterPro" id="IPR005225">
    <property type="entry name" value="Small_GTP-bd"/>
</dbReference>
<keyword evidence="6" id="KW-1185">Reference proteome</keyword>
<dbReference type="InterPro" id="IPR045001">
    <property type="entry name" value="DRG"/>
</dbReference>